<evidence type="ECO:0000313" key="5">
    <source>
        <dbReference type="Proteomes" id="UP001552299"/>
    </source>
</evidence>
<dbReference type="InterPro" id="IPR046934">
    <property type="entry name" value="PIR2-like"/>
</dbReference>
<dbReference type="Proteomes" id="UP001552299">
    <property type="component" value="Unassembled WGS sequence"/>
</dbReference>
<evidence type="ECO:0000256" key="2">
    <source>
        <dbReference type="SAM" id="Coils"/>
    </source>
</evidence>
<keyword evidence="5" id="KW-1185">Reference proteome</keyword>
<comment type="caution">
    <text evidence="4">The sequence shown here is derived from an EMBL/GenBank/DDBJ whole genome shotgun (WGS) entry which is preliminary data.</text>
</comment>
<dbReference type="PROSITE" id="PS50089">
    <property type="entry name" value="ZF_RING_2"/>
    <property type="match status" value="1"/>
</dbReference>
<dbReference type="PANTHER" id="PTHR46405:SF2">
    <property type="entry name" value="OS05G0141500 PROTEIN"/>
    <property type="match status" value="1"/>
</dbReference>
<protein>
    <recommendedName>
        <fullName evidence="3">RING-type domain-containing protein</fullName>
    </recommendedName>
</protein>
<reference evidence="4 5" key="1">
    <citation type="journal article" date="2024" name="Plant Biotechnol. J.">
        <title>Dendrobium thyrsiflorum genome and its molecular insights into genes involved in important horticultural traits.</title>
        <authorList>
            <person name="Chen B."/>
            <person name="Wang J.Y."/>
            <person name="Zheng P.J."/>
            <person name="Li K.L."/>
            <person name="Liang Y.M."/>
            <person name="Chen X.F."/>
            <person name="Zhang C."/>
            <person name="Zhao X."/>
            <person name="He X."/>
            <person name="Zhang G.Q."/>
            <person name="Liu Z.J."/>
            <person name="Xu Q."/>
        </authorList>
    </citation>
    <scope>NUCLEOTIDE SEQUENCE [LARGE SCALE GENOMIC DNA]</scope>
    <source>
        <strain evidence="4">GZMU011</strain>
    </source>
</reference>
<keyword evidence="1" id="KW-0862">Zinc</keyword>
<evidence type="ECO:0000259" key="3">
    <source>
        <dbReference type="PROSITE" id="PS50089"/>
    </source>
</evidence>
<sequence length="269" mass="30791">MANPEDDHGFVYDVHGRIDVSRSPYFDPYPGWDLTVDGYLNRIRYQLAWAVEDLLPTGRWTIIGRRPPPPPPPSPSLRVSCAAYLGLIAFLVWARWKQEHKAKGEVVLLLKSERKEREQIEASGKSKENEITIEAEHELERLKDDIRRLERQITQLRLTTDSSKMTAFGWGANGSYASRLADVGKSKHAPHSITKVFDIQDQGDEDLQRERECVMCMSEEVSVVFLPCAHQVICSTCNQLHERQGMKDCPSCRTAIQRRISIRRAEFIS</sequence>
<keyword evidence="2" id="KW-0175">Coiled coil</keyword>
<proteinExistence type="predicted"/>
<gene>
    <name evidence="4" type="ORF">M5K25_005819</name>
</gene>
<evidence type="ECO:0000313" key="4">
    <source>
        <dbReference type="EMBL" id="KAL0924958.1"/>
    </source>
</evidence>
<keyword evidence="1" id="KW-0863">Zinc-finger</keyword>
<dbReference type="AlphaFoldDB" id="A0ABD0VRC1"/>
<dbReference type="CDD" id="cd23128">
    <property type="entry name" value="RING-HC_MIP1-like"/>
    <property type="match status" value="1"/>
</dbReference>
<organism evidence="4 5">
    <name type="scientific">Dendrobium thyrsiflorum</name>
    <name type="common">Pinecone-like raceme dendrobium</name>
    <name type="synonym">Orchid</name>
    <dbReference type="NCBI Taxonomy" id="117978"/>
    <lineage>
        <taxon>Eukaryota</taxon>
        <taxon>Viridiplantae</taxon>
        <taxon>Streptophyta</taxon>
        <taxon>Embryophyta</taxon>
        <taxon>Tracheophyta</taxon>
        <taxon>Spermatophyta</taxon>
        <taxon>Magnoliopsida</taxon>
        <taxon>Liliopsida</taxon>
        <taxon>Asparagales</taxon>
        <taxon>Orchidaceae</taxon>
        <taxon>Epidendroideae</taxon>
        <taxon>Malaxideae</taxon>
        <taxon>Dendrobiinae</taxon>
        <taxon>Dendrobium</taxon>
    </lineage>
</organism>
<keyword evidence="1" id="KW-0479">Metal-binding</keyword>
<dbReference type="PANTHER" id="PTHR46405">
    <property type="entry name" value="OS05G0141500 PROTEIN"/>
    <property type="match status" value="1"/>
</dbReference>
<dbReference type="Gene3D" id="3.30.40.10">
    <property type="entry name" value="Zinc/RING finger domain, C3HC4 (zinc finger)"/>
    <property type="match status" value="1"/>
</dbReference>
<dbReference type="InterPro" id="IPR013083">
    <property type="entry name" value="Znf_RING/FYVE/PHD"/>
</dbReference>
<dbReference type="SUPFAM" id="SSF57850">
    <property type="entry name" value="RING/U-box"/>
    <property type="match status" value="1"/>
</dbReference>
<name>A0ABD0VRC1_DENTH</name>
<feature type="coiled-coil region" evidence="2">
    <location>
        <begin position="110"/>
        <end position="159"/>
    </location>
</feature>
<feature type="domain" description="RING-type" evidence="3">
    <location>
        <begin position="213"/>
        <end position="253"/>
    </location>
</feature>
<dbReference type="InterPro" id="IPR001841">
    <property type="entry name" value="Znf_RING"/>
</dbReference>
<accession>A0ABD0VRC1</accession>
<dbReference type="GO" id="GO:0008270">
    <property type="term" value="F:zinc ion binding"/>
    <property type="evidence" value="ECO:0007669"/>
    <property type="project" value="UniProtKB-KW"/>
</dbReference>
<dbReference type="Pfam" id="PF13920">
    <property type="entry name" value="zf-C3HC4_3"/>
    <property type="match status" value="1"/>
</dbReference>
<dbReference type="EMBL" id="JANQDX010000005">
    <property type="protein sequence ID" value="KAL0924958.1"/>
    <property type="molecule type" value="Genomic_DNA"/>
</dbReference>
<evidence type="ECO:0000256" key="1">
    <source>
        <dbReference type="PROSITE-ProRule" id="PRU00175"/>
    </source>
</evidence>